<dbReference type="PANTHER" id="PTHR21716:SF53">
    <property type="entry name" value="PERMEASE PERM-RELATED"/>
    <property type="match status" value="1"/>
</dbReference>
<evidence type="ECO:0000256" key="6">
    <source>
        <dbReference type="ARBA" id="ARBA00022989"/>
    </source>
</evidence>
<evidence type="ECO:0000313" key="10">
    <source>
        <dbReference type="Proteomes" id="UP000216446"/>
    </source>
</evidence>
<organism evidence="9 10">
    <name type="scientific">Rubricoccus marinus</name>
    <dbReference type="NCBI Taxonomy" id="716817"/>
    <lineage>
        <taxon>Bacteria</taxon>
        <taxon>Pseudomonadati</taxon>
        <taxon>Rhodothermota</taxon>
        <taxon>Rhodothermia</taxon>
        <taxon>Rhodothermales</taxon>
        <taxon>Rubricoccaceae</taxon>
        <taxon>Rubricoccus</taxon>
    </lineage>
</organism>
<comment type="caution">
    <text evidence="9">The sequence shown here is derived from an EMBL/GenBank/DDBJ whole genome shotgun (WGS) entry which is preliminary data.</text>
</comment>
<dbReference type="AlphaFoldDB" id="A0A259TV08"/>
<evidence type="ECO:0000256" key="4">
    <source>
        <dbReference type="ARBA" id="ARBA00022475"/>
    </source>
</evidence>
<evidence type="ECO:0008006" key="11">
    <source>
        <dbReference type="Google" id="ProtNLM"/>
    </source>
</evidence>
<feature type="transmembrane region" description="Helical" evidence="8">
    <location>
        <begin position="30"/>
        <end position="47"/>
    </location>
</feature>
<evidence type="ECO:0000256" key="7">
    <source>
        <dbReference type="ARBA" id="ARBA00023136"/>
    </source>
</evidence>
<keyword evidence="10" id="KW-1185">Reference proteome</keyword>
<evidence type="ECO:0000256" key="2">
    <source>
        <dbReference type="ARBA" id="ARBA00009773"/>
    </source>
</evidence>
<evidence type="ECO:0000256" key="8">
    <source>
        <dbReference type="SAM" id="Phobius"/>
    </source>
</evidence>
<keyword evidence="7 8" id="KW-0472">Membrane</keyword>
<comment type="similarity">
    <text evidence="2">Belongs to the autoinducer-2 exporter (AI-2E) (TC 2.A.86) family.</text>
</comment>
<name>A0A259TV08_9BACT</name>
<keyword evidence="5 8" id="KW-0812">Transmembrane</keyword>
<dbReference type="Proteomes" id="UP000216446">
    <property type="component" value="Unassembled WGS sequence"/>
</dbReference>
<reference evidence="9 10" key="1">
    <citation type="submission" date="2016-11" db="EMBL/GenBank/DDBJ databases">
        <title>Study of marine rhodopsin-containing bacteria.</title>
        <authorList>
            <person name="Yoshizawa S."/>
            <person name="Kumagai Y."/>
            <person name="Kogure K."/>
        </authorList>
    </citation>
    <scope>NUCLEOTIDE SEQUENCE [LARGE SCALE GENOMIC DNA]</scope>
    <source>
        <strain evidence="9 10">SG-29</strain>
    </source>
</reference>
<gene>
    <name evidence="9" type="ORF">BSZ36_00550</name>
</gene>
<keyword evidence="4" id="KW-1003">Cell membrane</keyword>
<evidence type="ECO:0000256" key="1">
    <source>
        <dbReference type="ARBA" id="ARBA00004651"/>
    </source>
</evidence>
<feature type="transmembrane region" description="Helical" evidence="8">
    <location>
        <begin position="262"/>
        <end position="279"/>
    </location>
</feature>
<evidence type="ECO:0000256" key="5">
    <source>
        <dbReference type="ARBA" id="ARBA00022692"/>
    </source>
</evidence>
<comment type="subcellular location">
    <subcellularLocation>
        <location evidence="1">Cell membrane</location>
        <topology evidence="1">Multi-pass membrane protein</topology>
    </subcellularLocation>
</comment>
<dbReference type="InterPro" id="IPR002549">
    <property type="entry name" value="AI-2E-like"/>
</dbReference>
<keyword evidence="6 8" id="KW-1133">Transmembrane helix</keyword>
<feature type="transmembrane region" description="Helical" evidence="8">
    <location>
        <begin position="59"/>
        <end position="84"/>
    </location>
</feature>
<feature type="transmembrane region" description="Helical" evidence="8">
    <location>
        <begin position="228"/>
        <end position="255"/>
    </location>
</feature>
<feature type="transmembrane region" description="Helical" evidence="8">
    <location>
        <begin position="146"/>
        <end position="164"/>
    </location>
</feature>
<keyword evidence="3" id="KW-0813">Transport</keyword>
<dbReference type="InParanoid" id="A0A259TV08"/>
<dbReference type="Pfam" id="PF01594">
    <property type="entry name" value="AI-2E_transport"/>
    <property type="match status" value="1"/>
</dbReference>
<evidence type="ECO:0000313" key="9">
    <source>
        <dbReference type="EMBL" id="OZC01602.1"/>
    </source>
</evidence>
<feature type="transmembrane region" description="Helical" evidence="8">
    <location>
        <begin position="299"/>
        <end position="330"/>
    </location>
</feature>
<feature type="transmembrane region" description="Helical" evidence="8">
    <location>
        <begin position="205"/>
        <end position="222"/>
    </location>
</feature>
<sequence>MERSGRLGGLAALVVLGGILAIIFVAPGIAGLTVVAGILAYLLLPLVDRLERRGVSRTASAWLVFLSLVLILTATAVLGAPLLLEQAQAFQERWASGEIPRLLSNAEVELANRLPMVEPGELGLVESIQGAASSEMRPLVVYVPDALEMIGNFVLIPFVLFALLKDGPVLRKKLLGLVPNRAFEFAMGVVYKIDDHLGGYLRGQAIVAVFVGAGTAFGLWVLGVEYYLVLGIITGLANFVPYVGFVVSAALSLAVSVLTSDGFGQATGVIVLFGILQLFENAVLQPWITGKNVSLHPALVLGAILLGGQVGGVLGMTLAVPIAAVVKVILVETVVNLRRFHF</sequence>
<feature type="transmembrane region" description="Helical" evidence="8">
    <location>
        <begin position="7"/>
        <end position="24"/>
    </location>
</feature>
<dbReference type="EMBL" id="MQWB01000001">
    <property type="protein sequence ID" value="OZC01602.1"/>
    <property type="molecule type" value="Genomic_DNA"/>
</dbReference>
<evidence type="ECO:0000256" key="3">
    <source>
        <dbReference type="ARBA" id="ARBA00022448"/>
    </source>
</evidence>
<proteinExistence type="inferred from homology"/>
<dbReference type="PANTHER" id="PTHR21716">
    <property type="entry name" value="TRANSMEMBRANE PROTEIN"/>
    <property type="match status" value="1"/>
</dbReference>
<dbReference type="GO" id="GO:0055085">
    <property type="term" value="P:transmembrane transport"/>
    <property type="evidence" value="ECO:0007669"/>
    <property type="project" value="TreeGrafter"/>
</dbReference>
<accession>A0A259TV08</accession>
<protein>
    <recommendedName>
        <fullName evidence="11">AI-2E family transporter</fullName>
    </recommendedName>
</protein>
<dbReference type="GO" id="GO:0005886">
    <property type="term" value="C:plasma membrane"/>
    <property type="evidence" value="ECO:0007669"/>
    <property type="project" value="UniProtKB-SubCell"/>
</dbReference>